<dbReference type="AlphaFoldDB" id="B1VYB7"/>
<dbReference type="RefSeq" id="WP_012381062.1">
    <property type="nucleotide sequence ID" value="NC_010572.1"/>
</dbReference>
<dbReference type="InterPro" id="IPR045446">
    <property type="entry name" value="VMAP-M2"/>
</dbReference>
<name>B1VYB7_STRGG</name>
<protein>
    <recommendedName>
        <fullName evidence="1">vWA-MoxR associated protein middle region 2 domain-containing protein</fullName>
    </recommendedName>
</protein>
<accession>B1VYB7</accession>
<evidence type="ECO:0000259" key="1">
    <source>
        <dbReference type="Pfam" id="PF19965"/>
    </source>
</evidence>
<gene>
    <name evidence="2" type="ordered locus">SGR_5073</name>
</gene>
<dbReference type="Proteomes" id="UP000001685">
    <property type="component" value="Chromosome"/>
</dbReference>
<dbReference type="HOGENOM" id="CLU_402722_0_0_11"/>
<dbReference type="PATRIC" id="fig|455632.4.peg.5193"/>
<dbReference type="Pfam" id="PF19965">
    <property type="entry name" value="VMAP-M2"/>
    <property type="match status" value="1"/>
</dbReference>
<reference evidence="3" key="1">
    <citation type="journal article" date="2008" name="J. Bacteriol.">
        <title>Genome sequence of the streptomycin-producing microorganism Streptomyces griseus IFO 13350.</title>
        <authorList>
            <person name="Ohnishi Y."/>
            <person name="Ishikawa J."/>
            <person name="Hara H."/>
            <person name="Suzuki H."/>
            <person name="Ikenoya M."/>
            <person name="Ikeda H."/>
            <person name="Yamashita A."/>
            <person name="Hattori M."/>
            <person name="Horinouchi S."/>
        </authorList>
    </citation>
    <scope>NUCLEOTIDE SEQUENCE [LARGE SCALE GENOMIC DNA]</scope>
    <source>
        <strain evidence="3">JCM 4626 / NBRC 13350</strain>
    </source>
</reference>
<dbReference type="KEGG" id="sgr:SGR_5073"/>
<organism evidence="2 3">
    <name type="scientific">Streptomyces griseus subsp. griseus (strain JCM 4626 / CBS 651.72 / NBRC 13350 / KCC S-0626 / ISP 5235)</name>
    <dbReference type="NCBI Taxonomy" id="455632"/>
    <lineage>
        <taxon>Bacteria</taxon>
        <taxon>Bacillati</taxon>
        <taxon>Actinomycetota</taxon>
        <taxon>Actinomycetes</taxon>
        <taxon>Kitasatosporales</taxon>
        <taxon>Streptomycetaceae</taxon>
        <taxon>Streptomyces</taxon>
    </lineage>
</organism>
<evidence type="ECO:0000313" key="2">
    <source>
        <dbReference type="EMBL" id="BAG21902.1"/>
    </source>
</evidence>
<evidence type="ECO:0000313" key="3">
    <source>
        <dbReference type="Proteomes" id="UP000001685"/>
    </source>
</evidence>
<dbReference type="eggNOG" id="COG4249">
    <property type="taxonomic scope" value="Bacteria"/>
</dbReference>
<feature type="domain" description="vWA-MoxR associated protein middle region 2" evidence="1">
    <location>
        <begin position="185"/>
        <end position="393"/>
    </location>
</feature>
<proteinExistence type="predicted"/>
<dbReference type="EMBL" id="AP009493">
    <property type="protein sequence ID" value="BAG21902.1"/>
    <property type="molecule type" value="Genomic_DNA"/>
</dbReference>
<sequence>MARHAIVVASQCAEMPHLANLESAAKGLRSVLTDPDLGGAQQDDADSLLLDPQTPEDVVRAVLAAAGRARRDGGVLIVALLGHGFTAPQLRFMVRGSTQASAASAVDVPGLLGEVANETDGVIALVDTCHAGAAPPSPDVLANGVRAGQLRLAVVMAAASGQDAYGMNLSLALAAVLRRGLDDRGPHLLVDDDLMSTVRAEVLRQGSGQSIGRSVFDQSDFAEGPLWLAHNARASHATGAELGPVAVSLLNEATQEWSNKPARWSHLSLTALLDSGGTDQTPAQRIRVEEIKAELQECKKTVRFLREQLPEAMHTEVLRKAARRAGFPASLVSDPQLRDLVEYAILEGSPYVRSAHSSLGRLVAALLVESGVAAPPELDQWIATHRDVVSFKDSHKEFQQADQSARTRLVLGIPSIPEKQDKGGDRPAEWPRQLHAWVLQGGKTLGSSEFDAPSRDEAGMTAAIKEAIAWARGCLPAGERPQHVDVAACGRALARWHPEQAPTGLQRLGIAHRVTLRWNSSIVRNNSADSGALEVNDLAEQVLDALDAGGAELSWLGPADMADLDDLVDRLASEPPRPLALEQRPAGCDEKLSALAAYAPILIWPQGTDDTPGEFRAIVDGLWNKIQNEQEWHAGRVIKRVEGVPAGLSEVRRVWHDRQWLAFCRLFETRLSSPEEETA</sequence>